<feature type="signal peptide" evidence="2">
    <location>
        <begin position="1"/>
        <end position="22"/>
    </location>
</feature>
<keyword evidence="2" id="KW-0732">Signal</keyword>
<sequence length="84" mass="9822">MRIPVLHFIIFFFVSQVLPARGKFKEICEHPNGSCRDFCLKTEIHSTTPKKDRSLLFSACFVFFFSLSPCLPFPLSPFSHRDFY</sequence>
<protein>
    <submittedName>
        <fullName evidence="3">Uncharacterized protein</fullName>
    </submittedName>
</protein>
<keyword evidence="1" id="KW-0812">Transmembrane</keyword>
<keyword evidence="4" id="KW-1185">Reference proteome</keyword>
<evidence type="ECO:0000256" key="2">
    <source>
        <dbReference type="SAM" id="SignalP"/>
    </source>
</evidence>
<organism evidence="3 4">
    <name type="scientific">Piliocolobus tephrosceles</name>
    <name type="common">Ugandan red Colobus</name>
    <dbReference type="NCBI Taxonomy" id="591936"/>
    <lineage>
        <taxon>Eukaryota</taxon>
        <taxon>Metazoa</taxon>
        <taxon>Chordata</taxon>
        <taxon>Craniata</taxon>
        <taxon>Vertebrata</taxon>
        <taxon>Euteleostomi</taxon>
        <taxon>Mammalia</taxon>
        <taxon>Eutheria</taxon>
        <taxon>Euarchontoglires</taxon>
        <taxon>Primates</taxon>
        <taxon>Haplorrhini</taxon>
        <taxon>Catarrhini</taxon>
        <taxon>Cercopithecidae</taxon>
        <taxon>Colobinae</taxon>
        <taxon>Piliocolobus</taxon>
    </lineage>
</organism>
<keyword evidence="1" id="KW-0472">Membrane</keyword>
<feature type="chain" id="PRO_5034003121" evidence="2">
    <location>
        <begin position="23"/>
        <end position="84"/>
    </location>
</feature>
<dbReference type="Proteomes" id="UP000694416">
    <property type="component" value="Unplaced"/>
</dbReference>
<keyword evidence="1" id="KW-1133">Transmembrane helix</keyword>
<feature type="transmembrane region" description="Helical" evidence="1">
    <location>
        <begin position="55"/>
        <end position="75"/>
    </location>
</feature>
<proteinExistence type="predicted"/>
<dbReference type="AlphaFoldDB" id="A0A8C9LT86"/>
<reference evidence="3" key="2">
    <citation type="submission" date="2025-09" db="UniProtKB">
        <authorList>
            <consortium name="Ensembl"/>
        </authorList>
    </citation>
    <scope>IDENTIFICATION</scope>
</reference>
<evidence type="ECO:0000313" key="3">
    <source>
        <dbReference type="Ensembl" id="ENSPTEP00000027173.1"/>
    </source>
</evidence>
<dbReference type="Ensembl" id="ENSPTET00000038133.1">
    <property type="protein sequence ID" value="ENSPTEP00000027173.1"/>
    <property type="gene ID" value="ENSPTEG00000027076.1"/>
</dbReference>
<evidence type="ECO:0000256" key="1">
    <source>
        <dbReference type="SAM" id="Phobius"/>
    </source>
</evidence>
<name>A0A8C9LT86_9PRIM</name>
<evidence type="ECO:0000313" key="4">
    <source>
        <dbReference type="Proteomes" id="UP000694416"/>
    </source>
</evidence>
<reference evidence="3" key="1">
    <citation type="submission" date="2025-08" db="UniProtKB">
        <authorList>
            <consortium name="Ensembl"/>
        </authorList>
    </citation>
    <scope>IDENTIFICATION</scope>
</reference>
<accession>A0A8C9LT86</accession>